<feature type="transmembrane region" description="Helical" evidence="1">
    <location>
        <begin position="62"/>
        <end position="82"/>
    </location>
</feature>
<evidence type="ECO:0000313" key="3">
    <source>
        <dbReference type="Proteomes" id="UP000548423"/>
    </source>
</evidence>
<evidence type="ECO:0000256" key="1">
    <source>
        <dbReference type="SAM" id="Phobius"/>
    </source>
</evidence>
<keyword evidence="1" id="KW-0472">Membrane</keyword>
<reference evidence="3" key="2">
    <citation type="submission" date="2020-08" db="EMBL/GenBank/DDBJ databases">
        <title>The Agave Microbiome: Exploring the role of microbial communities in plant adaptations to desert environments.</title>
        <authorList>
            <person name="Partida-Martinez L.P."/>
        </authorList>
    </citation>
    <scope>NUCLEOTIDE SEQUENCE [LARGE SCALE GENOMIC DNA]</scope>
    <source>
        <strain evidence="3">AT2.8</strain>
    </source>
</reference>
<feature type="transmembrane region" description="Helical" evidence="1">
    <location>
        <begin position="12"/>
        <end position="30"/>
    </location>
</feature>
<reference evidence="3" key="1">
    <citation type="submission" date="2020-07" db="EMBL/GenBank/DDBJ databases">
        <authorList>
            <person name="Partida-Martinez L."/>
            <person name="Huntemann M."/>
            <person name="Clum A."/>
            <person name="Wang J."/>
            <person name="Palaniappan K."/>
            <person name="Ritter S."/>
            <person name="Chen I.-M."/>
            <person name="Stamatis D."/>
            <person name="Reddy T."/>
            <person name="O'Malley R."/>
            <person name="Daum C."/>
            <person name="Shapiro N."/>
            <person name="Ivanova N."/>
            <person name="Kyrpides N."/>
            <person name="Woyke T."/>
        </authorList>
    </citation>
    <scope>NUCLEOTIDE SEQUENCE [LARGE SCALE GENOMIC DNA]</scope>
    <source>
        <strain evidence="3">AT2.8</strain>
    </source>
</reference>
<organism evidence="2 3">
    <name type="scientific">Neobacillus niacini</name>
    <dbReference type="NCBI Taxonomy" id="86668"/>
    <lineage>
        <taxon>Bacteria</taxon>
        <taxon>Bacillati</taxon>
        <taxon>Bacillota</taxon>
        <taxon>Bacilli</taxon>
        <taxon>Bacillales</taxon>
        <taxon>Bacillaceae</taxon>
        <taxon>Neobacillus</taxon>
    </lineage>
</organism>
<dbReference type="EMBL" id="JACCBX010000002">
    <property type="protein sequence ID" value="NYE04190.1"/>
    <property type="molecule type" value="Genomic_DNA"/>
</dbReference>
<proteinExistence type="predicted"/>
<feature type="transmembrane region" description="Helical" evidence="1">
    <location>
        <begin position="36"/>
        <end position="55"/>
    </location>
</feature>
<sequence length="90" mass="10371">MTSHIKSELSLLSELFFSILLTACIAIYLYKTFETFPWLPFIGIPIGLAIMVACWERKKHSWSMFITGLIISSIIWSIVFNWSSLLGIFH</sequence>
<accession>A0A852T622</accession>
<comment type="caution">
    <text evidence="2">The sequence shown here is derived from an EMBL/GenBank/DDBJ whole genome shotgun (WGS) entry which is preliminary data.</text>
</comment>
<protein>
    <submittedName>
        <fullName evidence="2">F0F1-type ATP synthase assembly protein I</fullName>
    </submittedName>
</protein>
<keyword evidence="1" id="KW-1133">Transmembrane helix</keyword>
<dbReference type="AlphaFoldDB" id="A0A852T622"/>
<gene>
    <name evidence="2" type="ORF">F4694_000934</name>
</gene>
<evidence type="ECO:0000313" key="2">
    <source>
        <dbReference type="EMBL" id="NYE04190.1"/>
    </source>
</evidence>
<keyword evidence="1" id="KW-0812">Transmembrane</keyword>
<name>A0A852T622_9BACI</name>
<dbReference type="Proteomes" id="UP000548423">
    <property type="component" value="Unassembled WGS sequence"/>
</dbReference>